<reference evidence="1" key="1">
    <citation type="journal article" date="2022" name="Arch. Microbiol.">
        <title>Microbulbifer okhotskensis sp. nov., isolated from a deep bottom sediment of the Okhotsk Sea.</title>
        <authorList>
            <person name="Romanenko L."/>
            <person name="Kurilenko V."/>
            <person name="Otstavnykh N."/>
            <person name="Velansky P."/>
            <person name="Isaeva M."/>
            <person name="Mikhailov V."/>
        </authorList>
    </citation>
    <scope>NUCLEOTIDE SEQUENCE</scope>
    <source>
        <strain evidence="1">OS29</strain>
    </source>
</reference>
<evidence type="ECO:0000313" key="1">
    <source>
        <dbReference type="EMBL" id="MCO1334536.1"/>
    </source>
</evidence>
<dbReference type="Proteomes" id="UP001139028">
    <property type="component" value="Unassembled WGS sequence"/>
</dbReference>
<comment type="caution">
    <text evidence="1">The sequence shown here is derived from an EMBL/GenBank/DDBJ whole genome shotgun (WGS) entry which is preliminary data.</text>
</comment>
<dbReference type="RefSeq" id="WP_252466100.1">
    <property type="nucleotide sequence ID" value="NZ_JALBWM010000031.1"/>
</dbReference>
<proteinExistence type="predicted"/>
<gene>
    <name evidence="1" type="ORF">MO867_09315</name>
</gene>
<dbReference type="AlphaFoldDB" id="A0A9X2ERR5"/>
<keyword evidence="2" id="KW-1185">Reference proteome</keyword>
<dbReference type="EMBL" id="JALBWM010000031">
    <property type="protein sequence ID" value="MCO1334536.1"/>
    <property type="molecule type" value="Genomic_DNA"/>
</dbReference>
<sequence>MPAGRGRQCEGCYWAFLVEKKITINGALLECVDIKNLFEEYIYWLCDRSGHKKAALSIAKDVLFFRCIEKKWINIPSYTDLLTFFGAGELRRFINIVKWLSESGYIAIDSVEKNKITEEQRIVRILKRLQPGSVASEVVLKYEKNLRSKLANGKLTLLTIRLSLSAATGLMLEQFASNDTLPSKESLVKYLSQRPGQLATISVFIRFLNKEMGHDLTCESTELKKIVDKKRKIILENKLSRLSRKKWTKNDLYQWVKITLEYFHDQKCIRKKDLLGLEDFVLSSKKDLYVILGGKKYYIPLPSFGGT</sequence>
<accession>A0A9X2ERR5</accession>
<name>A0A9X2ERR5_9GAMM</name>
<protein>
    <submittedName>
        <fullName evidence="1">Uncharacterized protein</fullName>
    </submittedName>
</protein>
<organism evidence="1 2">
    <name type="scientific">Microbulbifer okhotskensis</name>
    <dbReference type="NCBI Taxonomy" id="2926617"/>
    <lineage>
        <taxon>Bacteria</taxon>
        <taxon>Pseudomonadati</taxon>
        <taxon>Pseudomonadota</taxon>
        <taxon>Gammaproteobacteria</taxon>
        <taxon>Cellvibrionales</taxon>
        <taxon>Microbulbiferaceae</taxon>
        <taxon>Microbulbifer</taxon>
    </lineage>
</organism>
<evidence type="ECO:0000313" key="2">
    <source>
        <dbReference type="Proteomes" id="UP001139028"/>
    </source>
</evidence>